<evidence type="ECO:0000313" key="1">
    <source>
        <dbReference type="EMBL" id="QQK45157.1"/>
    </source>
</evidence>
<gene>
    <name evidence="1" type="ORF">Pdw03_0055</name>
</gene>
<protein>
    <submittedName>
        <fullName evidence="1">Uncharacterized protein</fullName>
    </submittedName>
</protein>
<evidence type="ECO:0000313" key="2">
    <source>
        <dbReference type="Proteomes" id="UP000595662"/>
    </source>
</evidence>
<reference evidence="1 2" key="1">
    <citation type="submission" date="2020-08" db="EMBL/GenBank/DDBJ databases">
        <title>The completed genome sequence of the pathogenic ascomycete fungus Penicillium digitatum.</title>
        <authorList>
            <person name="Wang M."/>
        </authorList>
    </citation>
    <scope>NUCLEOTIDE SEQUENCE [LARGE SCALE GENOMIC DNA]</scope>
    <source>
        <strain evidence="1 2">PdW03</strain>
    </source>
</reference>
<dbReference type="AlphaFoldDB" id="A0A7T7BMF1"/>
<name>A0A7T7BMF1_PENDI</name>
<dbReference type="RefSeq" id="XP_065957219.1">
    <property type="nucleotide sequence ID" value="XM_066099492.1"/>
</dbReference>
<dbReference type="GeneID" id="90952082"/>
<dbReference type="EMBL" id="CP060777">
    <property type="protein sequence ID" value="QQK45157.1"/>
    <property type="molecule type" value="Genomic_DNA"/>
</dbReference>
<accession>A0A7T7BMF1</accession>
<dbReference type="Proteomes" id="UP000595662">
    <property type="component" value="Chromosome 4"/>
</dbReference>
<proteinExistence type="predicted"/>
<organism evidence="1 2">
    <name type="scientific">Penicillium digitatum</name>
    <name type="common">Green mold</name>
    <dbReference type="NCBI Taxonomy" id="36651"/>
    <lineage>
        <taxon>Eukaryota</taxon>
        <taxon>Fungi</taxon>
        <taxon>Dikarya</taxon>
        <taxon>Ascomycota</taxon>
        <taxon>Pezizomycotina</taxon>
        <taxon>Eurotiomycetes</taxon>
        <taxon>Eurotiomycetidae</taxon>
        <taxon>Eurotiales</taxon>
        <taxon>Aspergillaceae</taxon>
        <taxon>Penicillium</taxon>
    </lineage>
</organism>
<sequence length="166" mass="18741">MRPVETDKTDSDQFKKDELSVLGYPGIHRRGTSGVQMRGQFDPGLGVGYSCCPTADLLLSPESRVLILEEQIVSSMDQRESSLSFVIHSKTKNKINNCFQFNGNSTMQTGIACLHRQLSDPWITCGRYSFLVMELHRRLHNTSNTLPLHMIEYKDLGHPPRDDSEG</sequence>